<proteinExistence type="predicted"/>
<gene>
    <name evidence="1" type="ORF">OCV63_02115</name>
</gene>
<dbReference type="EMBL" id="JAOQKC010000002">
    <property type="protein sequence ID" value="MCU6695693.1"/>
    <property type="molecule type" value="Genomic_DNA"/>
</dbReference>
<organism evidence="1 2">
    <name type="scientific">Laedolimicola ammoniilytica</name>
    <dbReference type="NCBI Taxonomy" id="2981771"/>
    <lineage>
        <taxon>Bacteria</taxon>
        <taxon>Bacillati</taxon>
        <taxon>Bacillota</taxon>
        <taxon>Clostridia</taxon>
        <taxon>Lachnospirales</taxon>
        <taxon>Lachnospiraceae</taxon>
        <taxon>Laedolimicola</taxon>
    </lineage>
</organism>
<name>A0ABT2RTR4_9FIRM</name>
<comment type="caution">
    <text evidence="1">The sequence shown here is derived from an EMBL/GenBank/DDBJ whole genome shotgun (WGS) entry which is preliminary data.</text>
</comment>
<evidence type="ECO:0000313" key="1">
    <source>
        <dbReference type="EMBL" id="MCU6695693.1"/>
    </source>
</evidence>
<accession>A0ABT2RTR4</accession>
<dbReference type="RefSeq" id="WP_158361775.1">
    <property type="nucleotide sequence ID" value="NZ_JAOQKC010000002.1"/>
</dbReference>
<dbReference type="Proteomes" id="UP001652461">
    <property type="component" value="Unassembled WGS sequence"/>
</dbReference>
<evidence type="ECO:0000313" key="2">
    <source>
        <dbReference type="Proteomes" id="UP001652461"/>
    </source>
</evidence>
<keyword evidence="2" id="KW-1185">Reference proteome</keyword>
<protein>
    <submittedName>
        <fullName evidence="1">Uncharacterized protein</fullName>
    </submittedName>
</protein>
<sequence>MKSIYPNLVKILNREKITVMDVAMELCVPTDEVIERLSGAKEFSYDDCQIIMQRIFKGRYTWDYIWWCDRNELQ</sequence>
<reference evidence="1 2" key="1">
    <citation type="journal article" date="2021" name="ISME Commun">
        <title>Automated analysis of genomic sequences facilitates high-throughput and comprehensive description of bacteria.</title>
        <authorList>
            <person name="Hitch T.C.A."/>
        </authorList>
    </citation>
    <scope>NUCLEOTIDE SEQUENCE [LARGE SCALE GENOMIC DNA]</scope>
    <source>
        <strain evidence="1 2">Sanger_04</strain>
    </source>
</reference>